<proteinExistence type="predicted"/>
<accession>A0A8S5PYS4</accession>
<evidence type="ECO:0000313" key="1">
    <source>
        <dbReference type="EMBL" id="DAE11460.1"/>
    </source>
</evidence>
<sequence length="122" mass="14510">MSLAEISHKLQGPYNPKDFNLVGKRTKKEDLYKFVKVYKSLVYSGKHDQGFVNFYDIKKEFRKGHETFQDLIQSVIYSRRALGLKGFNVSNIVWLIDRRPRFKVYTFLSHYEIALKIRLECL</sequence>
<reference evidence="1" key="1">
    <citation type="journal article" date="2021" name="Proc. Natl. Acad. Sci. U.S.A.">
        <title>A Catalog of Tens of Thousands of Viruses from Human Metagenomes Reveals Hidden Associations with Chronic Diseases.</title>
        <authorList>
            <person name="Tisza M.J."/>
            <person name="Buck C.B."/>
        </authorList>
    </citation>
    <scope>NUCLEOTIDE SEQUENCE</scope>
    <source>
        <strain evidence="1">Ctgsk7</strain>
    </source>
</reference>
<dbReference type="EMBL" id="BK015533">
    <property type="protein sequence ID" value="DAE11460.1"/>
    <property type="molecule type" value="Genomic_DNA"/>
</dbReference>
<organism evidence="1">
    <name type="scientific">Myoviridae sp. ctgsk7</name>
    <dbReference type="NCBI Taxonomy" id="2825151"/>
    <lineage>
        <taxon>Viruses</taxon>
        <taxon>Duplodnaviria</taxon>
        <taxon>Heunggongvirae</taxon>
        <taxon>Uroviricota</taxon>
        <taxon>Caudoviricetes</taxon>
    </lineage>
</organism>
<protein>
    <submittedName>
        <fullName evidence="1">Uncharacterized protein</fullName>
    </submittedName>
</protein>
<name>A0A8S5PYS4_9CAUD</name>